<comment type="caution">
    <text evidence="1">The sequence shown here is derived from an EMBL/GenBank/DDBJ whole genome shotgun (WGS) entry which is preliminary data.</text>
</comment>
<dbReference type="Proteomes" id="UP000660047">
    <property type="component" value="Unassembled WGS sequence"/>
</dbReference>
<name>A0AAI9K356_9FIRM</name>
<gene>
    <name evidence="1" type="ORF">COEU31_06580</name>
</gene>
<dbReference type="SUPFAM" id="SSF56300">
    <property type="entry name" value="Metallo-dependent phosphatases"/>
    <property type="match status" value="1"/>
</dbReference>
<dbReference type="InterPro" id="IPR029052">
    <property type="entry name" value="Metallo-depent_PP-like"/>
</dbReference>
<reference evidence="1" key="1">
    <citation type="submission" date="2020-06" db="EMBL/GenBank/DDBJ databases">
        <title>Characterization of fructooligosaccharide metabolism and fructooligosaccharide-degrading enzymes in human commensal butyrate producers.</title>
        <authorList>
            <person name="Tanno H."/>
            <person name="Fujii T."/>
            <person name="Hirano K."/>
            <person name="Maeno S."/>
            <person name="Tonozuka T."/>
            <person name="Sakamoto M."/>
            <person name="Ohkuma M."/>
            <person name="Tochio T."/>
            <person name="Endo A."/>
        </authorList>
    </citation>
    <scope>NUCLEOTIDE SEQUENCE</scope>
    <source>
        <strain evidence="1">JCM 31265</strain>
    </source>
</reference>
<organism evidence="1 2">
    <name type="scientific">Coprococcus eutactus</name>
    <dbReference type="NCBI Taxonomy" id="33043"/>
    <lineage>
        <taxon>Bacteria</taxon>
        <taxon>Bacillati</taxon>
        <taxon>Bacillota</taxon>
        <taxon>Clostridia</taxon>
        <taxon>Lachnospirales</taxon>
        <taxon>Lachnospiraceae</taxon>
        <taxon>Coprococcus</taxon>
    </lineage>
</organism>
<evidence type="ECO:0000313" key="1">
    <source>
        <dbReference type="EMBL" id="GFO93612.1"/>
    </source>
</evidence>
<sequence length="183" mass="21182">MIFYTSDLHFGHANAIKFDERPFTDVDDMADGMIHNWNSRVGKNDTVYILGDFCFKLKDPEPILARLKGHKRLILGNHDQVIMGSEKLQSYFDDIQKMDYVSDRGKLIVMCHFPIAEWNKKKSGAYHFYGHIHKSSPEVYSFMTGQGRAYNVGCMINNYMPCTADEIIRNNEIYQARLQSEAK</sequence>
<proteinExistence type="predicted"/>
<evidence type="ECO:0008006" key="3">
    <source>
        <dbReference type="Google" id="ProtNLM"/>
    </source>
</evidence>
<protein>
    <recommendedName>
        <fullName evidence="3">Phosphoesterase</fullName>
    </recommendedName>
</protein>
<evidence type="ECO:0000313" key="2">
    <source>
        <dbReference type="Proteomes" id="UP000660047"/>
    </source>
</evidence>
<dbReference type="EMBL" id="BLYL01000002">
    <property type="protein sequence ID" value="GFO93612.1"/>
    <property type="molecule type" value="Genomic_DNA"/>
</dbReference>
<dbReference type="AlphaFoldDB" id="A0AAI9K356"/>
<accession>A0AAI9K356</accession>
<dbReference type="RefSeq" id="WP_015534620.1">
    <property type="nucleotide sequence ID" value="NZ_BLYL01000002.1"/>
</dbReference>
<dbReference type="Gene3D" id="3.60.21.10">
    <property type="match status" value="1"/>
</dbReference>